<feature type="non-terminal residue" evidence="3">
    <location>
        <position position="387"/>
    </location>
</feature>
<evidence type="ECO:0000256" key="1">
    <source>
        <dbReference type="SAM" id="Coils"/>
    </source>
</evidence>
<gene>
    <name evidence="3" type="ORF">GMARGA_LOCUS22695</name>
</gene>
<reference evidence="3 4" key="1">
    <citation type="submission" date="2021-06" db="EMBL/GenBank/DDBJ databases">
        <authorList>
            <person name="Kallberg Y."/>
            <person name="Tangrot J."/>
            <person name="Rosling A."/>
        </authorList>
    </citation>
    <scope>NUCLEOTIDE SEQUENCE [LARGE SCALE GENOMIC DNA]</scope>
    <source>
        <strain evidence="3 4">120-4 pot B 10/14</strain>
    </source>
</reference>
<dbReference type="EMBL" id="CAJVQB010022174">
    <property type="protein sequence ID" value="CAG8798929.1"/>
    <property type="molecule type" value="Genomic_DNA"/>
</dbReference>
<accession>A0ABN7VU32</accession>
<evidence type="ECO:0000259" key="2">
    <source>
        <dbReference type="Pfam" id="PF05622"/>
    </source>
</evidence>
<feature type="coiled-coil region" evidence="1">
    <location>
        <begin position="17"/>
        <end position="76"/>
    </location>
</feature>
<evidence type="ECO:0000313" key="4">
    <source>
        <dbReference type="Proteomes" id="UP000789901"/>
    </source>
</evidence>
<dbReference type="Pfam" id="PF05622">
    <property type="entry name" value="HOOK"/>
    <property type="match status" value="1"/>
</dbReference>
<keyword evidence="4" id="KW-1185">Reference proteome</keyword>
<feature type="coiled-coil region" evidence="1">
    <location>
        <begin position="225"/>
        <end position="297"/>
    </location>
</feature>
<organism evidence="3 4">
    <name type="scientific">Gigaspora margarita</name>
    <dbReference type="NCBI Taxonomy" id="4874"/>
    <lineage>
        <taxon>Eukaryota</taxon>
        <taxon>Fungi</taxon>
        <taxon>Fungi incertae sedis</taxon>
        <taxon>Mucoromycota</taxon>
        <taxon>Glomeromycotina</taxon>
        <taxon>Glomeromycetes</taxon>
        <taxon>Diversisporales</taxon>
        <taxon>Gigasporaceae</taxon>
        <taxon>Gigaspora</taxon>
    </lineage>
</organism>
<name>A0ABN7VU32_GIGMA</name>
<proteinExistence type="predicted"/>
<sequence length="387" mass="45661">MEEAGDLSAMRQDDNRLKKAVEVSEKYREKFESAEARVKKLVDQLDVHMTITERDNSRLKEERDGLKKELEDMRHVTDKLRKSENVIELYRKKLENTVDIRRTIRAMEQENRQLVERNQMVEDEYRKVANYKSLMENYKKQTDALQIEKTALITQLELEKSMRLKIEVAHSRDMETIRLLEDRVRELELEDRVREMELGDDDDKTEVKEYTSFGEILHASKGGTITSLRIKVLELERELTRLRESKPADGNADAELLILQNMLEDANRAKLKLEKDYDRVQKEKLSLETDIEAIIKELKEEKDHWRVLTNMLEIIEEVNFFIQSLEGNSEEDLENFKSIKTAFDAYAEEIAFMKQAAEENKRRVSKEMSLITNAWFSMSQRISCAQV</sequence>
<protein>
    <submittedName>
        <fullName evidence="3">8499_t:CDS:1</fullName>
    </submittedName>
</protein>
<feature type="domain" description="Hook C-terminal" evidence="2">
    <location>
        <begin position="47"/>
        <end position="303"/>
    </location>
</feature>
<feature type="coiled-coil region" evidence="1">
    <location>
        <begin position="104"/>
        <end position="190"/>
    </location>
</feature>
<comment type="caution">
    <text evidence="3">The sequence shown here is derived from an EMBL/GenBank/DDBJ whole genome shotgun (WGS) entry which is preliminary data.</text>
</comment>
<dbReference type="Proteomes" id="UP000789901">
    <property type="component" value="Unassembled WGS sequence"/>
</dbReference>
<keyword evidence="1" id="KW-0175">Coiled coil</keyword>
<evidence type="ECO:0000313" key="3">
    <source>
        <dbReference type="EMBL" id="CAG8798929.1"/>
    </source>
</evidence>
<dbReference type="InterPro" id="IPR008636">
    <property type="entry name" value="Hook_C"/>
</dbReference>